<dbReference type="EMBL" id="JBAMMX010000014">
    <property type="protein sequence ID" value="KAK6928172.1"/>
    <property type="molecule type" value="Genomic_DNA"/>
</dbReference>
<evidence type="ECO:0000259" key="5">
    <source>
        <dbReference type="PROSITE" id="PS50222"/>
    </source>
</evidence>
<evidence type="ECO:0000256" key="3">
    <source>
        <dbReference type="ARBA" id="ARBA00022837"/>
    </source>
</evidence>
<protein>
    <submittedName>
        <fullName evidence="6">EF-hand domain</fullName>
    </submittedName>
</protein>
<dbReference type="InterPro" id="IPR039647">
    <property type="entry name" value="EF_hand_pair_protein_CML-like"/>
</dbReference>
<feature type="domain" description="EF-hand" evidence="5">
    <location>
        <begin position="169"/>
        <end position="203"/>
    </location>
</feature>
<evidence type="ECO:0000256" key="4">
    <source>
        <dbReference type="SAM" id="Phobius"/>
    </source>
</evidence>
<sequence length="203" mass="23315">MENVLENAISKTTSYFVGTIIVSVVVPILDVFFPDMSEVHKFIVRSLLSVQTGPKLLWGVLIRSEEKSPEFELPSQSVCSNEKAVVDNELQREEMEMLMDRLGIFLDSKGEKLQQRLNPQTISTLFEEKEPSLEEVNEAFRVFDENKDGFIDAEELQRVMTILGHKEGSKIADCKKMIRAYDENGDGRIDFHEFLKFMEHSFS</sequence>
<dbReference type="InterPro" id="IPR011992">
    <property type="entry name" value="EF-hand-dom_pair"/>
</dbReference>
<dbReference type="CDD" id="cd00051">
    <property type="entry name" value="EFh"/>
    <property type="match status" value="1"/>
</dbReference>
<dbReference type="PROSITE" id="PS00018">
    <property type="entry name" value="EF_HAND_1"/>
    <property type="match status" value="2"/>
</dbReference>
<reference evidence="6 7" key="1">
    <citation type="submission" date="2023-12" db="EMBL/GenBank/DDBJ databases">
        <title>A high-quality genome assembly for Dillenia turbinata (Dilleniales).</title>
        <authorList>
            <person name="Chanderbali A."/>
        </authorList>
    </citation>
    <scope>NUCLEOTIDE SEQUENCE [LARGE SCALE GENOMIC DNA]</scope>
    <source>
        <strain evidence="6">LSX21</strain>
        <tissue evidence="6">Leaf</tissue>
    </source>
</reference>
<name>A0AAN8Z7Z9_9MAGN</name>
<keyword evidence="4" id="KW-0472">Membrane</keyword>
<dbReference type="AlphaFoldDB" id="A0AAN8Z7Z9"/>
<dbReference type="Proteomes" id="UP001370490">
    <property type="component" value="Unassembled WGS sequence"/>
</dbReference>
<feature type="domain" description="EF-hand" evidence="5">
    <location>
        <begin position="131"/>
        <end position="166"/>
    </location>
</feature>
<keyword evidence="4" id="KW-0812">Transmembrane</keyword>
<dbReference type="PROSITE" id="PS50222">
    <property type="entry name" value="EF_HAND_2"/>
    <property type="match status" value="2"/>
</dbReference>
<dbReference type="Pfam" id="PF13499">
    <property type="entry name" value="EF-hand_7"/>
    <property type="match status" value="1"/>
</dbReference>
<accession>A0AAN8Z7Z9</accession>
<dbReference type="SUPFAM" id="SSF47473">
    <property type="entry name" value="EF-hand"/>
    <property type="match status" value="1"/>
</dbReference>
<dbReference type="SMART" id="SM00054">
    <property type="entry name" value="EFh"/>
    <property type="match status" value="2"/>
</dbReference>
<organism evidence="6 7">
    <name type="scientific">Dillenia turbinata</name>
    <dbReference type="NCBI Taxonomy" id="194707"/>
    <lineage>
        <taxon>Eukaryota</taxon>
        <taxon>Viridiplantae</taxon>
        <taxon>Streptophyta</taxon>
        <taxon>Embryophyta</taxon>
        <taxon>Tracheophyta</taxon>
        <taxon>Spermatophyta</taxon>
        <taxon>Magnoliopsida</taxon>
        <taxon>eudicotyledons</taxon>
        <taxon>Gunneridae</taxon>
        <taxon>Pentapetalae</taxon>
        <taxon>Dilleniales</taxon>
        <taxon>Dilleniaceae</taxon>
        <taxon>Dillenia</taxon>
    </lineage>
</organism>
<dbReference type="Gene3D" id="1.10.238.10">
    <property type="entry name" value="EF-hand"/>
    <property type="match status" value="1"/>
</dbReference>
<dbReference type="GO" id="GO:0005509">
    <property type="term" value="F:calcium ion binding"/>
    <property type="evidence" value="ECO:0007669"/>
    <property type="project" value="InterPro"/>
</dbReference>
<evidence type="ECO:0000313" key="7">
    <source>
        <dbReference type="Proteomes" id="UP001370490"/>
    </source>
</evidence>
<keyword evidence="2" id="KW-0677">Repeat</keyword>
<evidence type="ECO:0000313" key="6">
    <source>
        <dbReference type="EMBL" id="KAK6928172.1"/>
    </source>
</evidence>
<evidence type="ECO:0000256" key="1">
    <source>
        <dbReference type="ARBA" id="ARBA00022723"/>
    </source>
</evidence>
<feature type="transmembrane region" description="Helical" evidence="4">
    <location>
        <begin position="12"/>
        <end position="33"/>
    </location>
</feature>
<dbReference type="PANTHER" id="PTHR10891">
    <property type="entry name" value="EF-HAND CALCIUM-BINDING DOMAIN CONTAINING PROTEIN"/>
    <property type="match status" value="1"/>
</dbReference>
<keyword evidence="4" id="KW-1133">Transmembrane helix</keyword>
<gene>
    <name evidence="6" type="ORF">RJ641_006763</name>
</gene>
<proteinExistence type="predicted"/>
<dbReference type="InterPro" id="IPR018247">
    <property type="entry name" value="EF_Hand_1_Ca_BS"/>
</dbReference>
<dbReference type="FunFam" id="1.10.238.10:FF:000302">
    <property type="entry name" value="Probable calcium-binding protein CML46"/>
    <property type="match status" value="1"/>
</dbReference>
<keyword evidence="1" id="KW-0479">Metal-binding</keyword>
<dbReference type="InterPro" id="IPR002048">
    <property type="entry name" value="EF_hand_dom"/>
</dbReference>
<keyword evidence="3" id="KW-0106">Calcium</keyword>
<keyword evidence="7" id="KW-1185">Reference proteome</keyword>
<comment type="caution">
    <text evidence="6">The sequence shown here is derived from an EMBL/GenBank/DDBJ whole genome shotgun (WGS) entry which is preliminary data.</text>
</comment>
<evidence type="ECO:0000256" key="2">
    <source>
        <dbReference type="ARBA" id="ARBA00022737"/>
    </source>
</evidence>